<gene>
    <name evidence="2" type="ORF">RKA07_01795</name>
</gene>
<evidence type="ECO:0000313" key="2">
    <source>
        <dbReference type="EMBL" id="MDS1308831.1"/>
    </source>
</evidence>
<comment type="caution">
    <text evidence="2">The sequence shown here is derived from an EMBL/GenBank/DDBJ whole genome shotgun (WGS) entry which is preliminary data.</text>
</comment>
<evidence type="ECO:0000313" key="3">
    <source>
        <dbReference type="Proteomes" id="UP001267407"/>
    </source>
</evidence>
<keyword evidence="1" id="KW-0732">Signal</keyword>
<dbReference type="PROSITE" id="PS51257">
    <property type="entry name" value="PROKAR_LIPOPROTEIN"/>
    <property type="match status" value="1"/>
</dbReference>
<accession>A0ABU2HDZ7</accession>
<dbReference type="EMBL" id="JAVMBO010000003">
    <property type="protein sequence ID" value="MDS1308831.1"/>
    <property type="molecule type" value="Genomic_DNA"/>
</dbReference>
<evidence type="ECO:0008006" key="4">
    <source>
        <dbReference type="Google" id="ProtNLM"/>
    </source>
</evidence>
<evidence type="ECO:0000256" key="1">
    <source>
        <dbReference type="SAM" id="SignalP"/>
    </source>
</evidence>
<sequence length="145" mass="15515">MKLISTVILLLLLSGCSSVQLVSFSPSQDYSVSVGSSLFDTVRIDANDISLFSKGKAIGFIRIEPVPKGSESAEAFLNELKLSSESASTNTTPLNLPSGFTGYAAKNRNYVTGYLFSETHSDSILIFSFPEGDFDEIVKTVSAGI</sequence>
<name>A0ABU2HDZ7_9GAMM</name>
<dbReference type="RefSeq" id="WP_310965387.1">
    <property type="nucleotide sequence ID" value="NZ_JAVMBO010000003.1"/>
</dbReference>
<organism evidence="2 3">
    <name type="scientific">Marinobacter xiaoshiensis</name>
    <dbReference type="NCBI Taxonomy" id="3073652"/>
    <lineage>
        <taxon>Bacteria</taxon>
        <taxon>Pseudomonadati</taxon>
        <taxon>Pseudomonadota</taxon>
        <taxon>Gammaproteobacteria</taxon>
        <taxon>Pseudomonadales</taxon>
        <taxon>Marinobacteraceae</taxon>
        <taxon>Marinobacter</taxon>
    </lineage>
</organism>
<feature type="chain" id="PRO_5046943657" description="Lipoprotein" evidence="1">
    <location>
        <begin position="22"/>
        <end position="145"/>
    </location>
</feature>
<protein>
    <recommendedName>
        <fullName evidence="4">Lipoprotein</fullName>
    </recommendedName>
</protein>
<reference evidence="2" key="1">
    <citation type="submission" date="2023-09" db="EMBL/GenBank/DDBJ databases">
        <title>Marinobacter sediminicola sp. nov. and Marinobacter maritimum sp. nov., isolated from marine sediment.</title>
        <authorList>
            <person name="An J."/>
        </authorList>
    </citation>
    <scope>NUCLEOTIDE SEQUENCE</scope>
    <source>
        <strain evidence="2">F60267</strain>
    </source>
</reference>
<dbReference type="Proteomes" id="UP001267407">
    <property type="component" value="Unassembled WGS sequence"/>
</dbReference>
<proteinExistence type="predicted"/>
<keyword evidence="3" id="KW-1185">Reference proteome</keyword>
<feature type="signal peptide" evidence="1">
    <location>
        <begin position="1"/>
        <end position="21"/>
    </location>
</feature>